<dbReference type="InterPro" id="IPR007197">
    <property type="entry name" value="rSAM"/>
</dbReference>
<dbReference type="InterPro" id="IPR006638">
    <property type="entry name" value="Elp3/MiaA/NifB-like_rSAM"/>
</dbReference>
<dbReference type="GO" id="GO:0003824">
    <property type="term" value="F:catalytic activity"/>
    <property type="evidence" value="ECO:0007669"/>
    <property type="project" value="InterPro"/>
</dbReference>
<name>A0A075GLH0_9EURY</name>
<dbReference type="SUPFAM" id="SSF47781">
    <property type="entry name" value="RuvA domain 2-like"/>
    <property type="match status" value="1"/>
</dbReference>
<dbReference type="SFLD" id="SFLDS00029">
    <property type="entry name" value="Radical_SAM"/>
    <property type="match status" value="1"/>
</dbReference>
<dbReference type="InterPro" id="IPR023404">
    <property type="entry name" value="rSAM_horseshoe"/>
</dbReference>
<proteinExistence type="predicted"/>
<dbReference type="InterPro" id="IPR058240">
    <property type="entry name" value="rSAM_sf"/>
</dbReference>
<dbReference type="EMBL" id="KF900694">
    <property type="protein sequence ID" value="AIF03945.1"/>
    <property type="molecule type" value="Genomic_DNA"/>
</dbReference>
<dbReference type="InterPro" id="IPR010994">
    <property type="entry name" value="RuvA_2-like"/>
</dbReference>
<accession>A0A075GLH0</accession>
<sequence length="599" mass="66806">MEGWLVLDGYEDEPAAFGVPNYLGFHIRYICGVLESRGLPYTYMTIDQWRIHQKGRLDDPSERTALRRELSELDGTVILAGAVVPGKYVRGTPISRREMDQVLSILPSEQPVLCGGWAIRHWRYDGWTSLRSSLFCTVQDTDASLHHFLSTGQWENRKRTPEQWSEWALHGASSKAVTNHPDLESPKGSHGPLTYEIELYQGCVRFKRGCKFCIEPKKGLPLWRDEDDVLAEITTALDSGVRNVRIGGATDIYTYRAEGVEALEYPVPNPEPIARVLHGAREDERLEVLHVDNANPSIIAESIEPATEITKTLVETLSDGAVLSFGLESADPTVHEQNWLNCDPEQLRTAVRLVNEHGRQRGERGLPKLLPGLNFIAGLNGETEESYRMNLELLRSIRDEGLWLRRINIRQVEGQGFQEIPERAFREFKREVREGIDRPLLEEMLPLGTVLRGVWWESHDDRIRRPEQVLDPKHRDESIRGVAGITFGRQIGAYPILVGLPYKVPLESSADVIVTGHGMRSITGVEAGMDVNKATQHQLEAIPGIGSKGAWRLVSARARTSTKGGFDTVEAAFEAAGLGLPAAAETILGVDATSVVAQQ</sequence>
<organism evidence="2">
    <name type="scientific">uncultured marine group II/III euryarchaeote KM3_16_D09</name>
    <dbReference type="NCBI Taxonomy" id="1457925"/>
    <lineage>
        <taxon>Archaea</taxon>
        <taxon>Methanobacteriati</taxon>
        <taxon>Methanobacteriota</taxon>
        <taxon>environmental samples</taxon>
    </lineage>
</organism>
<dbReference type="Gene3D" id="3.80.30.20">
    <property type="entry name" value="tm_1862 like domain"/>
    <property type="match status" value="1"/>
</dbReference>
<dbReference type="GO" id="GO:0051536">
    <property type="term" value="F:iron-sulfur cluster binding"/>
    <property type="evidence" value="ECO:0007669"/>
    <property type="project" value="InterPro"/>
</dbReference>
<protein>
    <submittedName>
        <fullName evidence="2">Radical SAM domain-containing protein</fullName>
    </submittedName>
</protein>
<evidence type="ECO:0000259" key="1">
    <source>
        <dbReference type="PROSITE" id="PS51918"/>
    </source>
</evidence>
<dbReference type="SUPFAM" id="SSF102114">
    <property type="entry name" value="Radical SAM enzymes"/>
    <property type="match status" value="1"/>
</dbReference>
<dbReference type="AlphaFoldDB" id="A0A075GLH0"/>
<dbReference type="PANTHER" id="PTHR43324:SF1">
    <property type="entry name" value="RADICAL SAM CORE DOMAIN-CONTAINING PROTEIN"/>
    <property type="match status" value="1"/>
</dbReference>
<dbReference type="SMART" id="SM00729">
    <property type="entry name" value="Elp3"/>
    <property type="match status" value="1"/>
</dbReference>
<dbReference type="PANTHER" id="PTHR43324">
    <property type="match status" value="1"/>
</dbReference>
<reference evidence="2" key="1">
    <citation type="journal article" date="2014" name="Genome Biol. Evol.">
        <title>Pangenome evidence for extensive interdomain horizontal transfer affecting lineage core and shell genes in uncultured planktonic thaumarchaeota and euryarchaeota.</title>
        <authorList>
            <person name="Deschamps P."/>
            <person name="Zivanovic Y."/>
            <person name="Moreira D."/>
            <person name="Rodriguez-Valera F."/>
            <person name="Lopez-Garcia P."/>
        </authorList>
    </citation>
    <scope>NUCLEOTIDE SEQUENCE</scope>
</reference>
<evidence type="ECO:0000313" key="2">
    <source>
        <dbReference type="EMBL" id="AIF03945.1"/>
    </source>
</evidence>
<dbReference type="Gene3D" id="1.10.150.320">
    <property type="entry name" value="Photosystem II 12 kDa extrinsic protein"/>
    <property type="match status" value="1"/>
</dbReference>
<dbReference type="PROSITE" id="PS51918">
    <property type="entry name" value="RADICAL_SAM"/>
    <property type="match status" value="1"/>
</dbReference>
<feature type="domain" description="Radical SAM core" evidence="1">
    <location>
        <begin position="189"/>
        <end position="447"/>
    </location>
</feature>
<dbReference type="Pfam" id="PF04055">
    <property type="entry name" value="Radical_SAM"/>
    <property type="match status" value="1"/>
</dbReference>